<evidence type="ECO:0000256" key="7">
    <source>
        <dbReference type="ARBA" id="ARBA00022777"/>
    </source>
</evidence>
<dbReference type="InterPro" id="IPR008266">
    <property type="entry name" value="Tyr_kinase_AS"/>
</dbReference>
<dbReference type="Proteomes" id="UP001318860">
    <property type="component" value="Unassembled WGS sequence"/>
</dbReference>
<dbReference type="PANTHER" id="PTHR17583">
    <property type="entry name" value="PHOSPHOINOSITIDE 3-KINASE REGULATORY SUBUNIT 4"/>
    <property type="match status" value="1"/>
</dbReference>
<evidence type="ECO:0000256" key="10">
    <source>
        <dbReference type="PROSITE-ProRule" id="PRU00221"/>
    </source>
</evidence>
<evidence type="ECO:0000256" key="2">
    <source>
        <dbReference type="ARBA" id="ARBA00022527"/>
    </source>
</evidence>
<protein>
    <recommendedName>
        <fullName evidence="1">non-specific serine/threonine protein kinase</fullName>
        <ecNumber evidence="1">2.7.11.1</ecNumber>
    </recommendedName>
</protein>
<comment type="caution">
    <text evidence="13">The sequence shown here is derived from an EMBL/GenBank/DDBJ whole genome shotgun (WGS) entry which is preliminary data.</text>
</comment>
<feature type="compositionally biased region" description="Low complexity" evidence="11">
    <location>
        <begin position="1120"/>
        <end position="1130"/>
    </location>
</feature>
<feature type="repeat" description="HEAT" evidence="9">
    <location>
        <begin position="602"/>
        <end position="634"/>
    </location>
</feature>
<dbReference type="SUPFAM" id="SSF48371">
    <property type="entry name" value="ARM repeat"/>
    <property type="match status" value="1"/>
</dbReference>
<dbReference type="CDD" id="cd13980">
    <property type="entry name" value="STKc_Vps15"/>
    <property type="match status" value="1"/>
</dbReference>
<dbReference type="Pfam" id="PF00069">
    <property type="entry name" value="Pkinase"/>
    <property type="match status" value="2"/>
</dbReference>
<keyword evidence="5" id="KW-0677">Repeat</keyword>
<evidence type="ECO:0000256" key="11">
    <source>
        <dbReference type="SAM" id="MobiDB-lite"/>
    </source>
</evidence>
<gene>
    <name evidence="13" type="ORF">DH2020_014495</name>
</gene>
<dbReference type="InterPro" id="IPR045162">
    <property type="entry name" value="Vps15-like"/>
</dbReference>
<name>A0ABR0X0I1_REHGL</name>
<feature type="domain" description="Protein kinase" evidence="12">
    <location>
        <begin position="1425"/>
        <end position="1627"/>
    </location>
</feature>
<dbReference type="PANTHER" id="PTHR17583:SF0">
    <property type="entry name" value="PHOSPHOINOSITIDE 3-KINASE REGULATORY SUBUNIT 4"/>
    <property type="match status" value="1"/>
</dbReference>
<evidence type="ECO:0000259" key="12">
    <source>
        <dbReference type="PROSITE" id="PS50011"/>
    </source>
</evidence>
<dbReference type="InterPro" id="IPR011009">
    <property type="entry name" value="Kinase-like_dom_sf"/>
</dbReference>
<reference evidence="13 14" key="1">
    <citation type="journal article" date="2021" name="Comput. Struct. Biotechnol. J.">
        <title>De novo genome assembly of the potent medicinal plant Rehmannia glutinosa using nanopore technology.</title>
        <authorList>
            <person name="Ma L."/>
            <person name="Dong C."/>
            <person name="Song C."/>
            <person name="Wang X."/>
            <person name="Zheng X."/>
            <person name="Niu Y."/>
            <person name="Chen S."/>
            <person name="Feng W."/>
        </authorList>
    </citation>
    <scope>NUCLEOTIDE SEQUENCE [LARGE SCALE GENOMIC DNA]</scope>
    <source>
        <strain evidence="13">DH-2019</strain>
    </source>
</reference>
<evidence type="ECO:0000256" key="6">
    <source>
        <dbReference type="ARBA" id="ARBA00022741"/>
    </source>
</evidence>
<dbReference type="InterPro" id="IPR008271">
    <property type="entry name" value="Ser/Thr_kinase_AS"/>
</dbReference>
<keyword evidence="2" id="KW-0723">Serine/threonine-protein kinase</keyword>
<dbReference type="Gene3D" id="1.10.510.10">
    <property type="entry name" value="Transferase(Phosphotransferase) domain 1"/>
    <property type="match status" value="3"/>
</dbReference>
<dbReference type="PROSITE" id="PS50294">
    <property type="entry name" value="WD_REPEATS_REGION"/>
    <property type="match status" value="1"/>
</dbReference>
<evidence type="ECO:0000256" key="5">
    <source>
        <dbReference type="ARBA" id="ARBA00022737"/>
    </source>
</evidence>
<dbReference type="Pfam" id="PF00400">
    <property type="entry name" value="WD40"/>
    <property type="match status" value="2"/>
</dbReference>
<evidence type="ECO:0000256" key="3">
    <source>
        <dbReference type="ARBA" id="ARBA00022574"/>
    </source>
</evidence>
<dbReference type="InterPro" id="IPR036322">
    <property type="entry name" value="WD40_repeat_dom_sf"/>
</dbReference>
<dbReference type="SUPFAM" id="SSF50978">
    <property type="entry name" value="WD40 repeat-like"/>
    <property type="match status" value="1"/>
</dbReference>
<dbReference type="Gene3D" id="2.130.10.10">
    <property type="entry name" value="YVTN repeat-like/Quinoprotein amine dehydrogenase"/>
    <property type="match status" value="2"/>
</dbReference>
<accession>A0ABR0X0I1</accession>
<evidence type="ECO:0000256" key="9">
    <source>
        <dbReference type="PROSITE-ProRule" id="PRU00103"/>
    </source>
</evidence>
<dbReference type="PROSITE" id="PS50011">
    <property type="entry name" value="PROTEIN_KINASE_DOM"/>
    <property type="match status" value="2"/>
</dbReference>
<dbReference type="InterPro" id="IPR000719">
    <property type="entry name" value="Prot_kinase_dom"/>
</dbReference>
<feature type="compositionally biased region" description="Basic and acidic residues" evidence="11">
    <location>
        <begin position="429"/>
        <end position="453"/>
    </location>
</feature>
<dbReference type="SMART" id="SM00220">
    <property type="entry name" value="S_TKc"/>
    <property type="match status" value="1"/>
</dbReference>
<feature type="region of interest" description="Disordered" evidence="11">
    <location>
        <begin position="1111"/>
        <end position="1130"/>
    </location>
</feature>
<evidence type="ECO:0000256" key="4">
    <source>
        <dbReference type="ARBA" id="ARBA00022679"/>
    </source>
</evidence>
<evidence type="ECO:0000313" key="13">
    <source>
        <dbReference type="EMBL" id="KAK6151860.1"/>
    </source>
</evidence>
<feature type="domain" description="Protein kinase" evidence="12">
    <location>
        <begin position="27"/>
        <end position="370"/>
    </location>
</feature>
<keyword evidence="7" id="KW-0418">Kinase</keyword>
<keyword evidence="4" id="KW-0808">Transferase</keyword>
<feature type="region of interest" description="Disordered" evidence="11">
    <location>
        <begin position="407"/>
        <end position="453"/>
    </location>
</feature>
<dbReference type="PROSITE" id="PS00109">
    <property type="entry name" value="PROTEIN_KINASE_TYR"/>
    <property type="match status" value="1"/>
</dbReference>
<dbReference type="PROSITE" id="PS50077">
    <property type="entry name" value="HEAT_REPEAT"/>
    <property type="match status" value="1"/>
</dbReference>
<dbReference type="InterPro" id="IPR001680">
    <property type="entry name" value="WD40_rpt"/>
</dbReference>
<dbReference type="PROSITE" id="PS50082">
    <property type="entry name" value="WD_REPEATS_2"/>
    <property type="match status" value="1"/>
</dbReference>
<dbReference type="EC" id="2.7.11.1" evidence="1"/>
<evidence type="ECO:0000313" key="14">
    <source>
        <dbReference type="Proteomes" id="UP001318860"/>
    </source>
</evidence>
<dbReference type="EMBL" id="JABTTQ020000007">
    <property type="protein sequence ID" value="KAK6151860.1"/>
    <property type="molecule type" value="Genomic_DNA"/>
</dbReference>
<dbReference type="SMART" id="SM00320">
    <property type="entry name" value="WD40"/>
    <property type="match status" value="3"/>
</dbReference>
<keyword evidence="8" id="KW-0067">ATP-binding</keyword>
<keyword evidence="14" id="KW-1185">Reference proteome</keyword>
<keyword evidence="6" id="KW-0547">Nucleotide-binding</keyword>
<feature type="repeat" description="WD" evidence="10">
    <location>
        <begin position="1152"/>
        <end position="1184"/>
    </location>
</feature>
<organism evidence="13 14">
    <name type="scientific">Rehmannia glutinosa</name>
    <name type="common">Chinese foxglove</name>
    <dbReference type="NCBI Taxonomy" id="99300"/>
    <lineage>
        <taxon>Eukaryota</taxon>
        <taxon>Viridiplantae</taxon>
        <taxon>Streptophyta</taxon>
        <taxon>Embryophyta</taxon>
        <taxon>Tracheophyta</taxon>
        <taxon>Spermatophyta</taxon>
        <taxon>Magnoliopsida</taxon>
        <taxon>eudicotyledons</taxon>
        <taxon>Gunneridae</taxon>
        <taxon>Pentapetalae</taxon>
        <taxon>asterids</taxon>
        <taxon>lamiids</taxon>
        <taxon>Lamiales</taxon>
        <taxon>Orobanchaceae</taxon>
        <taxon>Rehmannieae</taxon>
        <taxon>Rehmannia</taxon>
    </lineage>
</organism>
<dbReference type="SUPFAM" id="SSF56112">
    <property type="entry name" value="Protein kinase-like (PK-like)"/>
    <property type="match status" value="2"/>
</dbReference>
<dbReference type="InterPro" id="IPR021133">
    <property type="entry name" value="HEAT_type_2"/>
</dbReference>
<sequence>MGNKIARTTQASATEYYLHDLPSSYNLVLKEVLGRDRFLKSILCKHDEGLVLVKVYFKRGDSIDLRDYERRLARVREVFSHLDHPHVWPFQFWLETDKAAYLLRQYFFNNLHDRLSTRPFLGLVEKKWLAFQLLYAVKQSHEHGICHGDIKCENVLVTSWNWLYLADFASFKPTYIPYDDPSDFSFFFDTGGRRRCYVAPEVCACHQLTDVSILYLVASVCSYTPHVAVPPILLLDGLSAPIRWIKQINLGSSEAAAQHTDKTVRFYEHGGETQVAQDALLKPSMDIFAVGCVIAELFLEGQPLFELSQLLAYRRGQYDPTQHLEKIPDSGIRKMILHMIQLDPESRCSAESYLQDYAGVVFPSYFSPFLHKFYSLLNPLSSDARVLACETSFQEILRQMMGNRVGEDMTSETETSSDGKRQLPQAIDANRHSDKAGTTLNERKESKKISSHDRSDLLGNVSALLRDVKQNNGHCDMKSVPDSVVKTVYPQNQKQGGFQSPGELIQSISNIFQRSHHPFLKKITMTDLSSLISDYNNQSDTFGMPFLPLPQDILSCEGMVLIASLLCSCIRNVKVPFIRRAAVLLLKSCSLYIDDEDRLQRILPYVIAMLSDPAAIVRSATLETLCDILPLVRDFPPSDAKIFPEYILPMLSMLPDDSEESVRICYASNISKLALTAYGFLIHSISLTEAGVLNETNLSRKSSKPATDTSGEPQRVNNDAQLAQLRKSIAEVIQELVMGPKQTPNIRRALLQDIGNLCCVEEYLLPYIEQALNDITESVIVNALDCLAILCRNGFLRKRILLEMIERAFPLLCYPSKWVRRSAVSFIAASSENLGAVDSYVFLVPVIRPFLRRQPASLASEKSLLGCLKPPVSRELYHQVLENARSSDMLERQRKIWYNTSSQSKKFEAVDLLQKTARELDPMKCLSDRQNDIQHYNFTSPSGEHMDFINSDDNEGKFKAMGNLTQNTLNQEEAHDRVASEKSQLSGFMSPQMSCMNSFIDKSSESIPLYYFKVENKRTSGTAPAASDSSLPCSSLGFSTSSLPWIDPINKSFSLANSIPAPKVVSGSTYVGNGPALLRRVVHEVEDREIDETAYISSKFHEMGVPDRTRVSSLTMGDHSTSTEATESSSLAWSSTIPDSGWRPRGVLVAHLQEHRSAVNDISISMDQQFFVSASEDSTVKIWDCKKLEKDISFRSRLTYSLGGSRAMSVAVLQGIADVKKIGFGEGAILSLLNYSADGSTSKMILYSTQNCGIHLWDTRTSSNSWNTKVYPEEGYISSLVADPCGNWFVSGSSRGVLTLWDLRFCIPVNSWQYSLACPIEKMCLFVPPAGTPLSVATRPLVYVAAGCNEVSLWNAENGSCHQVLRATNHESDAENCESPWALARPSSKINAKSDMRRNINSKYRIDELNELPPRIPGIRALLPLPGGDLLTGGTDLKIRRWDHCSPDRSYCVCGPSIKGITNDDFYETKSSFGVQVVQEAKRRPLATRLTGKTVLAAAATDSAGCHHDSILSLASVKLNQRLLISSSRDGAIKGKEIVRGVAIDVAKALSYLHHDCRSCILHLDVRSENILIDENYRALVSNFGLSKLKGRDESRVVTTIRGTRGYLAPEWILENDVSEKCDVYNY</sequence>
<dbReference type="InterPro" id="IPR011989">
    <property type="entry name" value="ARM-like"/>
</dbReference>
<keyword evidence="3 10" id="KW-0853">WD repeat</keyword>
<dbReference type="Gene3D" id="1.25.10.10">
    <property type="entry name" value="Leucine-rich Repeat Variant"/>
    <property type="match status" value="2"/>
</dbReference>
<proteinExistence type="predicted"/>
<dbReference type="Pfam" id="PF22956">
    <property type="entry name" value="VPS15-like_hel"/>
    <property type="match status" value="2"/>
</dbReference>
<evidence type="ECO:0000256" key="8">
    <source>
        <dbReference type="ARBA" id="ARBA00022840"/>
    </source>
</evidence>
<evidence type="ECO:0000256" key="1">
    <source>
        <dbReference type="ARBA" id="ARBA00012513"/>
    </source>
</evidence>
<dbReference type="InterPro" id="IPR016024">
    <property type="entry name" value="ARM-type_fold"/>
</dbReference>
<dbReference type="InterPro" id="IPR055231">
    <property type="entry name" value="2AA_helical"/>
</dbReference>
<dbReference type="InterPro" id="IPR015943">
    <property type="entry name" value="WD40/YVTN_repeat-like_dom_sf"/>
</dbReference>
<dbReference type="PROSITE" id="PS00108">
    <property type="entry name" value="PROTEIN_KINASE_ST"/>
    <property type="match status" value="1"/>
</dbReference>